<keyword evidence="1" id="KW-0732">Signal</keyword>
<gene>
    <name evidence="2" type="ORF">IAC08_07565</name>
</gene>
<name>A0A9D9N0V7_9BACT</name>
<sequence>MDKKSEIMRIFAGLVLAASAAIAATVTASAQEQEAPDIESIAEKEADRLQVLLGLDGGQVFYVDSTLKHDYNAMNLEMKDLRDSKVSNSSMYMAVQDKWMEAIDMSYKEIFSEEQWNTYLKNGAAKSQKARAKRKAKAEAAEEKLRKAFL</sequence>
<feature type="chain" id="PRO_5039720888" evidence="1">
    <location>
        <begin position="24"/>
        <end position="150"/>
    </location>
</feature>
<reference evidence="2" key="2">
    <citation type="journal article" date="2021" name="PeerJ">
        <title>Extensive microbial diversity within the chicken gut microbiome revealed by metagenomics and culture.</title>
        <authorList>
            <person name="Gilroy R."/>
            <person name="Ravi A."/>
            <person name="Getino M."/>
            <person name="Pursley I."/>
            <person name="Horton D.L."/>
            <person name="Alikhan N.F."/>
            <person name="Baker D."/>
            <person name="Gharbi K."/>
            <person name="Hall N."/>
            <person name="Watson M."/>
            <person name="Adriaenssens E.M."/>
            <person name="Foster-Nyarko E."/>
            <person name="Jarju S."/>
            <person name="Secka A."/>
            <person name="Antonio M."/>
            <person name="Oren A."/>
            <person name="Chaudhuri R.R."/>
            <person name="La Ragione R."/>
            <person name="Hildebrand F."/>
            <person name="Pallen M.J."/>
        </authorList>
    </citation>
    <scope>NUCLEOTIDE SEQUENCE</scope>
    <source>
        <strain evidence="2">B1-3475</strain>
    </source>
</reference>
<dbReference type="AlphaFoldDB" id="A0A9D9N0V7"/>
<comment type="caution">
    <text evidence="2">The sequence shown here is derived from an EMBL/GenBank/DDBJ whole genome shotgun (WGS) entry which is preliminary data.</text>
</comment>
<reference evidence="2" key="1">
    <citation type="submission" date="2020-10" db="EMBL/GenBank/DDBJ databases">
        <authorList>
            <person name="Gilroy R."/>
        </authorList>
    </citation>
    <scope>NUCLEOTIDE SEQUENCE</scope>
    <source>
        <strain evidence="2">B1-3475</strain>
    </source>
</reference>
<accession>A0A9D9N0V7</accession>
<dbReference type="Proteomes" id="UP000823617">
    <property type="component" value="Unassembled WGS sequence"/>
</dbReference>
<evidence type="ECO:0000313" key="2">
    <source>
        <dbReference type="EMBL" id="MBO8456242.1"/>
    </source>
</evidence>
<feature type="signal peptide" evidence="1">
    <location>
        <begin position="1"/>
        <end position="23"/>
    </location>
</feature>
<evidence type="ECO:0000313" key="3">
    <source>
        <dbReference type="Proteomes" id="UP000823617"/>
    </source>
</evidence>
<dbReference type="EMBL" id="JADIMK010000076">
    <property type="protein sequence ID" value="MBO8456242.1"/>
    <property type="molecule type" value="Genomic_DNA"/>
</dbReference>
<organism evidence="2 3">
    <name type="scientific">Candidatus Cryptobacteroides intestinigallinarum</name>
    <dbReference type="NCBI Taxonomy" id="2840767"/>
    <lineage>
        <taxon>Bacteria</taxon>
        <taxon>Pseudomonadati</taxon>
        <taxon>Bacteroidota</taxon>
        <taxon>Bacteroidia</taxon>
        <taxon>Bacteroidales</taxon>
        <taxon>Candidatus Cryptobacteroides</taxon>
    </lineage>
</organism>
<proteinExistence type="predicted"/>
<protein>
    <submittedName>
        <fullName evidence="2">Uncharacterized protein</fullName>
    </submittedName>
</protein>
<evidence type="ECO:0000256" key="1">
    <source>
        <dbReference type="SAM" id="SignalP"/>
    </source>
</evidence>